<keyword evidence="1" id="KW-0472">Membrane</keyword>
<evidence type="ECO:0000313" key="2">
    <source>
        <dbReference type="EMBL" id="GAA1502565.1"/>
    </source>
</evidence>
<comment type="caution">
    <text evidence="2">The sequence shown here is derived from an EMBL/GenBank/DDBJ whole genome shotgun (WGS) entry which is preliminary data.</text>
</comment>
<gene>
    <name evidence="2" type="ORF">GCM10009788_02240</name>
</gene>
<keyword evidence="1" id="KW-1133">Transmembrane helix</keyword>
<sequence length="209" mass="21194">MTTPASHPGRRFTAVAVILAPVVFLLSDVAYISAGEGINNGVLGGTIGIWSVILLGWALVGISRALEPVAPRGALALLVLAIPAMVGGAAFNLNALHRDHFGNDFMEAADSGGDAIGLLAFLPWGWCAPAALVVAGVFVWRTAIAPRWAGAVTALAGVLFVSARPAALDALAVVCDVTMVLGLVPIGLALLRRSSASEDLGATRVPAGA</sequence>
<feature type="transmembrane region" description="Helical" evidence="1">
    <location>
        <begin position="12"/>
        <end position="34"/>
    </location>
</feature>
<feature type="transmembrane region" description="Helical" evidence="1">
    <location>
        <begin position="147"/>
        <end position="164"/>
    </location>
</feature>
<feature type="transmembrane region" description="Helical" evidence="1">
    <location>
        <begin position="115"/>
        <end position="140"/>
    </location>
</feature>
<protein>
    <recommendedName>
        <fullName evidence="4">DUF4386 family protein</fullName>
    </recommendedName>
</protein>
<evidence type="ECO:0000313" key="3">
    <source>
        <dbReference type="Proteomes" id="UP001500842"/>
    </source>
</evidence>
<name>A0ABN1ZR01_9ACTN</name>
<evidence type="ECO:0008006" key="4">
    <source>
        <dbReference type="Google" id="ProtNLM"/>
    </source>
</evidence>
<feature type="transmembrane region" description="Helical" evidence="1">
    <location>
        <begin position="74"/>
        <end position="95"/>
    </location>
</feature>
<organism evidence="2 3">
    <name type="scientific">Nocardioides humi</name>
    <dbReference type="NCBI Taxonomy" id="449461"/>
    <lineage>
        <taxon>Bacteria</taxon>
        <taxon>Bacillati</taxon>
        <taxon>Actinomycetota</taxon>
        <taxon>Actinomycetes</taxon>
        <taxon>Propionibacteriales</taxon>
        <taxon>Nocardioidaceae</taxon>
        <taxon>Nocardioides</taxon>
    </lineage>
</organism>
<feature type="transmembrane region" description="Helical" evidence="1">
    <location>
        <begin position="40"/>
        <end position="62"/>
    </location>
</feature>
<keyword evidence="3" id="KW-1185">Reference proteome</keyword>
<dbReference type="EMBL" id="BAAAOR010000002">
    <property type="protein sequence ID" value="GAA1502565.1"/>
    <property type="molecule type" value="Genomic_DNA"/>
</dbReference>
<dbReference type="Proteomes" id="UP001500842">
    <property type="component" value="Unassembled WGS sequence"/>
</dbReference>
<evidence type="ECO:0000256" key="1">
    <source>
        <dbReference type="SAM" id="Phobius"/>
    </source>
</evidence>
<keyword evidence="1" id="KW-0812">Transmembrane</keyword>
<reference evidence="2 3" key="1">
    <citation type="journal article" date="2019" name="Int. J. Syst. Evol. Microbiol.">
        <title>The Global Catalogue of Microorganisms (GCM) 10K type strain sequencing project: providing services to taxonomists for standard genome sequencing and annotation.</title>
        <authorList>
            <consortium name="The Broad Institute Genomics Platform"/>
            <consortium name="The Broad Institute Genome Sequencing Center for Infectious Disease"/>
            <person name="Wu L."/>
            <person name="Ma J."/>
        </authorList>
    </citation>
    <scope>NUCLEOTIDE SEQUENCE [LARGE SCALE GENOMIC DNA]</scope>
    <source>
        <strain evidence="2 3">JCM 14942</strain>
    </source>
</reference>
<feature type="transmembrane region" description="Helical" evidence="1">
    <location>
        <begin position="170"/>
        <end position="191"/>
    </location>
</feature>
<dbReference type="RefSeq" id="WP_141003630.1">
    <property type="nucleotide sequence ID" value="NZ_BAAAOR010000002.1"/>
</dbReference>
<proteinExistence type="predicted"/>
<accession>A0ABN1ZR01</accession>